<dbReference type="EMBL" id="CP029604">
    <property type="protein sequence ID" value="AWO85150.1"/>
    <property type="molecule type" value="Genomic_DNA"/>
</dbReference>
<evidence type="ECO:0000313" key="2">
    <source>
        <dbReference type="EMBL" id="AWO85150.1"/>
    </source>
</evidence>
<evidence type="ECO:0000259" key="1">
    <source>
        <dbReference type="Pfam" id="PF12728"/>
    </source>
</evidence>
<dbReference type="RefSeq" id="WP_004023677.1">
    <property type="nucleotide sequence ID" value="NZ_CABEIC010000002.1"/>
</dbReference>
<protein>
    <submittedName>
        <fullName evidence="2">DNA-binding protein</fullName>
    </submittedName>
</protein>
<sequence length="70" mass="7766">MSTRTSTPPDIDQLRHVPTVSVEEAGRYLGVSRAFAYTMVRNGDLPVIRLGTRRVRVPSAKLLRMLGVEA</sequence>
<dbReference type="AlphaFoldDB" id="A0AAD0NZ86"/>
<dbReference type="KEGG" id="gta:BCM27_17790"/>
<dbReference type="Proteomes" id="UP000247118">
    <property type="component" value="Chromosome"/>
</dbReference>
<dbReference type="GO" id="GO:0003677">
    <property type="term" value="F:DNA binding"/>
    <property type="evidence" value="ECO:0007669"/>
    <property type="project" value="UniProtKB-KW"/>
</dbReference>
<keyword evidence="2" id="KW-0238">DNA-binding</keyword>
<gene>
    <name evidence="2" type="ORF">DLJ61_17985</name>
</gene>
<dbReference type="InterPro" id="IPR010093">
    <property type="entry name" value="SinI_DNA-bd"/>
</dbReference>
<organism evidence="2 3">
    <name type="scientific">Gordonia terrae</name>
    <dbReference type="NCBI Taxonomy" id="2055"/>
    <lineage>
        <taxon>Bacteria</taxon>
        <taxon>Bacillati</taxon>
        <taxon>Actinomycetota</taxon>
        <taxon>Actinomycetes</taxon>
        <taxon>Mycobacteriales</taxon>
        <taxon>Gordoniaceae</taxon>
        <taxon>Gordonia</taxon>
    </lineage>
</organism>
<evidence type="ECO:0000313" key="3">
    <source>
        <dbReference type="Proteomes" id="UP000247118"/>
    </source>
</evidence>
<dbReference type="GeneID" id="93243397"/>
<dbReference type="InterPro" id="IPR041657">
    <property type="entry name" value="HTH_17"/>
</dbReference>
<dbReference type="NCBIfam" id="TIGR01764">
    <property type="entry name" value="excise"/>
    <property type="match status" value="1"/>
</dbReference>
<reference evidence="2 3" key="1">
    <citation type="submission" date="2018-05" db="EMBL/GenBank/DDBJ databases">
        <title>Complete genome sequence of Gordonia terrae NRRL B-16283.</title>
        <authorList>
            <person name="Garlena R.A."/>
            <person name="Russell D.A."/>
            <person name="Hatfull G.F."/>
        </authorList>
    </citation>
    <scope>NUCLEOTIDE SEQUENCE [LARGE SCALE GENOMIC DNA]</scope>
    <source>
        <strain evidence="2 3">NRRL B-16283</strain>
    </source>
</reference>
<feature type="domain" description="Helix-turn-helix" evidence="1">
    <location>
        <begin position="21"/>
        <end position="66"/>
    </location>
</feature>
<accession>A0AAD0NZ86</accession>
<dbReference type="Pfam" id="PF12728">
    <property type="entry name" value="HTH_17"/>
    <property type="match status" value="1"/>
</dbReference>
<proteinExistence type="predicted"/>
<name>A0AAD0NZ86_9ACTN</name>